<dbReference type="Pfam" id="PF10531">
    <property type="entry name" value="SLBB"/>
    <property type="match status" value="1"/>
</dbReference>
<feature type="domain" description="SLBB" evidence="18">
    <location>
        <begin position="169"/>
        <end position="229"/>
    </location>
</feature>
<evidence type="ECO:0000259" key="16">
    <source>
        <dbReference type="Pfam" id="PF02563"/>
    </source>
</evidence>
<keyword evidence="9" id="KW-0406">Ion transport</keyword>
<keyword evidence="3" id="KW-0813">Transport</keyword>
<protein>
    <submittedName>
        <fullName evidence="19">Polysaccharide biosynthesis/export family protein</fullName>
    </submittedName>
</protein>
<feature type="signal peptide" evidence="15">
    <location>
        <begin position="1"/>
        <end position="39"/>
    </location>
</feature>
<keyword evidence="13" id="KW-0998">Cell outer membrane</keyword>
<keyword evidence="7 15" id="KW-0732">Signal</keyword>
<keyword evidence="10" id="KW-0626">Porin</keyword>
<keyword evidence="14" id="KW-0449">Lipoprotein</keyword>
<comment type="subcellular location">
    <subcellularLocation>
        <location evidence="1">Cell outer membrane</location>
        <topology evidence="1">Multi-pass membrane protein</topology>
    </subcellularLocation>
</comment>
<dbReference type="Pfam" id="PF22461">
    <property type="entry name" value="SLBB_2"/>
    <property type="match status" value="2"/>
</dbReference>
<evidence type="ECO:0000256" key="13">
    <source>
        <dbReference type="ARBA" id="ARBA00023237"/>
    </source>
</evidence>
<keyword evidence="20" id="KW-1185">Reference proteome</keyword>
<evidence type="ECO:0000256" key="6">
    <source>
        <dbReference type="ARBA" id="ARBA00022692"/>
    </source>
</evidence>
<keyword evidence="6" id="KW-0812">Transmembrane</keyword>
<dbReference type="PANTHER" id="PTHR33619:SF3">
    <property type="entry name" value="POLYSACCHARIDE EXPORT PROTEIN GFCE-RELATED"/>
    <property type="match status" value="1"/>
</dbReference>
<dbReference type="EMBL" id="JAYGHT010000078">
    <property type="protein sequence ID" value="MEA5520323.1"/>
    <property type="molecule type" value="Genomic_DNA"/>
</dbReference>
<keyword evidence="11" id="KW-0472">Membrane</keyword>
<dbReference type="Gene3D" id="3.10.560.10">
    <property type="entry name" value="Outer membrane lipoprotein wza domain like"/>
    <property type="match status" value="3"/>
</dbReference>
<evidence type="ECO:0000259" key="18">
    <source>
        <dbReference type="Pfam" id="PF22461"/>
    </source>
</evidence>
<evidence type="ECO:0000256" key="8">
    <source>
        <dbReference type="ARBA" id="ARBA00023047"/>
    </source>
</evidence>
<evidence type="ECO:0000256" key="3">
    <source>
        <dbReference type="ARBA" id="ARBA00022448"/>
    </source>
</evidence>
<proteinExistence type="inferred from homology"/>
<evidence type="ECO:0000256" key="12">
    <source>
        <dbReference type="ARBA" id="ARBA00023139"/>
    </source>
</evidence>
<dbReference type="InterPro" id="IPR049712">
    <property type="entry name" value="Poly_export"/>
</dbReference>
<feature type="domain" description="Soluble ligand binding" evidence="17">
    <location>
        <begin position="372"/>
        <end position="423"/>
    </location>
</feature>
<reference evidence="19 20" key="1">
    <citation type="submission" date="2023-12" db="EMBL/GenBank/DDBJ databases">
        <title>Baltic Sea Cyanobacteria.</title>
        <authorList>
            <person name="Delbaje E."/>
            <person name="Fewer D.P."/>
            <person name="Shishido T.K."/>
        </authorList>
    </citation>
    <scope>NUCLEOTIDE SEQUENCE [LARGE SCALE GENOMIC DNA]</scope>
    <source>
        <strain evidence="19 20">CCNP 1315</strain>
    </source>
</reference>
<evidence type="ECO:0000256" key="10">
    <source>
        <dbReference type="ARBA" id="ARBA00023114"/>
    </source>
</evidence>
<evidence type="ECO:0000259" key="17">
    <source>
        <dbReference type="Pfam" id="PF10531"/>
    </source>
</evidence>
<evidence type="ECO:0000256" key="14">
    <source>
        <dbReference type="ARBA" id="ARBA00023288"/>
    </source>
</evidence>
<keyword evidence="4" id="KW-1134">Transmembrane beta strand</keyword>
<dbReference type="Pfam" id="PF02563">
    <property type="entry name" value="Poly_export"/>
    <property type="match status" value="1"/>
</dbReference>
<dbReference type="Gene3D" id="3.30.1950.10">
    <property type="entry name" value="wza like domain"/>
    <property type="match status" value="1"/>
</dbReference>
<comment type="caution">
    <text evidence="19">The sequence shown here is derived from an EMBL/GenBank/DDBJ whole genome shotgun (WGS) entry which is preliminary data.</text>
</comment>
<dbReference type="InterPro" id="IPR003715">
    <property type="entry name" value="Poly_export_N"/>
</dbReference>
<accession>A0ABU5U0Y0</accession>
<feature type="domain" description="SLBB" evidence="18">
    <location>
        <begin position="258"/>
        <end position="345"/>
    </location>
</feature>
<keyword evidence="8" id="KW-0625">Polysaccharide transport</keyword>
<evidence type="ECO:0000256" key="1">
    <source>
        <dbReference type="ARBA" id="ARBA00004571"/>
    </source>
</evidence>
<evidence type="ECO:0000256" key="9">
    <source>
        <dbReference type="ARBA" id="ARBA00023065"/>
    </source>
</evidence>
<evidence type="ECO:0000256" key="2">
    <source>
        <dbReference type="ARBA" id="ARBA00009450"/>
    </source>
</evidence>
<evidence type="ECO:0000256" key="4">
    <source>
        <dbReference type="ARBA" id="ARBA00022452"/>
    </source>
</evidence>
<evidence type="ECO:0000256" key="7">
    <source>
        <dbReference type="ARBA" id="ARBA00022729"/>
    </source>
</evidence>
<dbReference type="PANTHER" id="PTHR33619">
    <property type="entry name" value="POLYSACCHARIDE EXPORT PROTEIN GFCE-RELATED"/>
    <property type="match status" value="1"/>
</dbReference>
<feature type="chain" id="PRO_5045293140" evidence="15">
    <location>
        <begin position="40"/>
        <end position="489"/>
    </location>
</feature>
<evidence type="ECO:0000256" key="11">
    <source>
        <dbReference type="ARBA" id="ARBA00023136"/>
    </source>
</evidence>
<evidence type="ECO:0000313" key="20">
    <source>
        <dbReference type="Proteomes" id="UP001301728"/>
    </source>
</evidence>
<comment type="similarity">
    <text evidence="2">Belongs to the BexD/CtrA/VexA family.</text>
</comment>
<organism evidence="19 20">
    <name type="scientific">Limnoraphis robusta CCNP1315</name>
    <dbReference type="NCBI Taxonomy" id="3110306"/>
    <lineage>
        <taxon>Bacteria</taxon>
        <taxon>Bacillati</taxon>
        <taxon>Cyanobacteriota</taxon>
        <taxon>Cyanophyceae</taxon>
        <taxon>Oscillatoriophycideae</taxon>
        <taxon>Oscillatoriales</taxon>
        <taxon>Sirenicapillariaceae</taxon>
        <taxon>Limnoraphis</taxon>
    </lineage>
</organism>
<sequence>MLDFNQLRLSSYVKLKLINAGIKCLSGLFCVAWLNVAHAQAQQPNLVFPQPSNITNSADTDAYTLGPGDLLRVDILDVPEYSGEYLILNDGSLTMPLIGRLNVAGLTVSQLTNLITTEYTPFVQQPFATVSLLSPRPLSVVVAGEVLRPGSYVIPLLVPNSQTRQFQFFKVTQLLQQAGGVTQLADISQIQIRRINPNQQLITVNLKDLLEQGNISQDVLLRDGDTIFVPKAPTFDPIAIRQLTSASFASKEIEPFSVVIVGEVFNPGTHQVGGQSGATSSQPPTITQAITSAGGITPLANIREIQLRRLTNAGVEEVVTINLWELLTQGDVTQDVALQPGDSITIPQAREIDSTEVTALARASFSPQTIQVNVVGEVIRPGAVNVAPDTTLNQAILAAGGFDQRRANKETVELIRLNPNGTVSRRNIPINLEAGINEATNPILKRDDVILVSRSGGARFGDSLEEALKPFGGIIGISSVLNVIQFWSR</sequence>
<name>A0ABU5U0Y0_9CYAN</name>
<keyword evidence="12" id="KW-0564">Palmitate</keyword>
<evidence type="ECO:0000313" key="19">
    <source>
        <dbReference type="EMBL" id="MEA5520323.1"/>
    </source>
</evidence>
<keyword evidence="5" id="KW-0762">Sugar transport</keyword>
<dbReference type="InterPro" id="IPR054765">
    <property type="entry name" value="SLBB_dom"/>
</dbReference>
<dbReference type="InterPro" id="IPR019554">
    <property type="entry name" value="Soluble_ligand-bd"/>
</dbReference>
<gene>
    <name evidence="19" type="ORF">VB854_15345</name>
</gene>
<dbReference type="RefSeq" id="WP_323217832.1">
    <property type="nucleotide sequence ID" value="NZ_JAYGHT010000078.1"/>
</dbReference>
<dbReference type="Proteomes" id="UP001301728">
    <property type="component" value="Unassembled WGS sequence"/>
</dbReference>
<feature type="domain" description="Polysaccharide export protein N-terminal" evidence="16">
    <location>
        <begin position="58"/>
        <end position="132"/>
    </location>
</feature>
<evidence type="ECO:0000256" key="15">
    <source>
        <dbReference type="SAM" id="SignalP"/>
    </source>
</evidence>
<evidence type="ECO:0000256" key="5">
    <source>
        <dbReference type="ARBA" id="ARBA00022597"/>
    </source>
</evidence>